<protein>
    <recommendedName>
        <fullName evidence="1">DUF3786 domain-containing protein</fullName>
    </recommendedName>
</protein>
<dbReference type="Pfam" id="PF12654">
    <property type="entry name" value="DUF3786"/>
    <property type="match status" value="1"/>
</dbReference>
<proteinExistence type="predicted"/>
<dbReference type="AlphaFoldDB" id="X1L183"/>
<evidence type="ECO:0000259" key="1">
    <source>
        <dbReference type="Pfam" id="PF12654"/>
    </source>
</evidence>
<evidence type="ECO:0000313" key="2">
    <source>
        <dbReference type="EMBL" id="GAH99645.1"/>
    </source>
</evidence>
<accession>X1L183</accession>
<comment type="caution">
    <text evidence="2">The sequence shown here is derived from an EMBL/GenBank/DDBJ whole genome shotgun (WGS) entry which is preliminary data.</text>
</comment>
<name>X1L183_9ZZZZ</name>
<dbReference type="EMBL" id="BARV01000539">
    <property type="protein sequence ID" value="GAH99645.1"/>
    <property type="molecule type" value="Genomic_DNA"/>
</dbReference>
<dbReference type="InterPro" id="IPR024264">
    <property type="entry name" value="DUF3786"/>
</dbReference>
<gene>
    <name evidence="2" type="ORF">S06H3_01971</name>
</gene>
<reference evidence="2" key="1">
    <citation type="journal article" date="2014" name="Front. Microbiol.">
        <title>High frequency of phylogenetically diverse reductive dehalogenase-homologous genes in deep subseafloor sedimentary metagenomes.</title>
        <authorList>
            <person name="Kawai M."/>
            <person name="Futagami T."/>
            <person name="Toyoda A."/>
            <person name="Takaki Y."/>
            <person name="Nishi S."/>
            <person name="Hori S."/>
            <person name="Arai W."/>
            <person name="Tsubouchi T."/>
            <person name="Morono Y."/>
            <person name="Uchiyama I."/>
            <person name="Ito T."/>
            <person name="Fujiyama A."/>
            <person name="Inagaki F."/>
            <person name="Takami H."/>
        </authorList>
    </citation>
    <scope>NUCLEOTIDE SEQUENCE</scope>
    <source>
        <strain evidence="2">Expedition CK06-06</strain>
    </source>
</reference>
<feature type="domain" description="DUF3786" evidence="1">
    <location>
        <begin position="37"/>
        <end position="211"/>
    </location>
</feature>
<sequence length="220" mass="24655">MSGKSSNMGAKPPLKPDAEGKYNLAIKHAKQRLKEMDVADICQRSKASYSQKEGFLLPYLNYTLCIDPQNFAVFSTDPKKIIDPALEVLILHYLRDARTTGPTGKWVSYRELPSGGFYYAVFRARTEIPLIKGLGSRPELFKKAACSLGGELAQYGDLAFKIITLPRLPLVYILWTKDEEFPAKASVLFDSSAENHLHIEDLAYLGETVTRELIRSAPRI</sequence>
<organism evidence="2">
    <name type="scientific">marine sediment metagenome</name>
    <dbReference type="NCBI Taxonomy" id="412755"/>
    <lineage>
        <taxon>unclassified sequences</taxon>
        <taxon>metagenomes</taxon>
        <taxon>ecological metagenomes</taxon>
    </lineage>
</organism>